<accession>A0A383CBL9</accession>
<feature type="domain" description="Polysaccharide biosynthesis protein CapD-like" evidence="1">
    <location>
        <begin position="4"/>
        <end position="44"/>
    </location>
</feature>
<sequence>MESDIQDDRLRFLIGDVRDGRRLIRATEDIDIVFHAAALKHVPKV</sequence>
<dbReference type="AlphaFoldDB" id="A0A383CBL9"/>
<dbReference type="Gene3D" id="3.40.50.720">
    <property type="entry name" value="NAD(P)-binding Rossmann-like Domain"/>
    <property type="match status" value="1"/>
</dbReference>
<evidence type="ECO:0000259" key="1">
    <source>
        <dbReference type="Pfam" id="PF02719"/>
    </source>
</evidence>
<dbReference type="InterPro" id="IPR036291">
    <property type="entry name" value="NAD(P)-bd_dom_sf"/>
</dbReference>
<feature type="non-terminal residue" evidence="2">
    <location>
        <position position="45"/>
    </location>
</feature>
<name>A0A383CBL9_9ZZZZ</name>
<protein>
    <recommendedName>
        <fullName evidence="1">Polysaccharide biosynthesis protein CapD-like domain-containing protein</fullName>
    </recommendedName>
</protein>
<dbReference type="Pfam" id="PF02719">
    <property type="entry name" value="Polysacc_synt_2"/>
    <property type="match status" value="1"/>
</dbReference>
<evidence type="ECO:0000313" key="2">
    <source>
        <dbReference type="EMBL" id="SVE29786.1"/>
    </source>
</evidence>
<dbReference type="EMBL" id="UINC01207621">
    <property type="protein sequence ID" value="SVE29786.1"/>
    <property type="molecule type" value="Genomic_DNA"/>
</dbReference>
<gene>
    <name evidence="2" type="ORF">METZ01_LOCUS482640</name>
</gene>
<dbReference type="SUPFAM" id="SSF51735">
    <property type="entry name" value="NAD(P)-binding Rossmann-fold domains"/>
    <property type="match status" value="1"/>
</dbReference>
<proteinExistence type="predicted"/>
<reference evidence="2" key="1">
    <citation type="submission" date="2018-05" db="EMBL/GenBank/DDBJ databases">
        <authorList>
            <person name="Lanie J.A."/>
            <person name="Ng W.-L."/>
            <person name="Kazmierczak K.M."/>
            <person name="Andrzejewski T.M."/>
            <person name="Davidsen T.M."/>
            <person name="Wayne K.J."/>
            <person name="Tettelin H."/>
            <person name="Glass J.I."/>
            <person name="Rusch D."/>
            <person name="Podicherti R."/>
            <person name="Tsui H.-C.T."/>
            <person name="Winkler M.E."/>
        </authorList>
    </citation>
    <scope>NUCLEOTIDE SEQUENCE</scope>
</reference>
<dbReference type="InterPro" id="IPR003869">
    <property type="entry name" value="Polysac_CapD-like"/>
</dbReference>
<organism evidence="2">
    <name type="scientific">marine metagenome</name>
    <dbReference type="NCBI Taxonomy" id="408172"/>
    <lineage>
        <taxon>unclassified sequences</taxon>
        <taxon>metagenomes</taxon>
        <taxon>ecological metagenomes</taxon>
    </lineage>
</organism>